<evidence type="ECO:0000259" key="1">
    <source>
        <dbReference type="PROSITE" id="PS50883"/>
    </source>
</evidence>
<protein>
    <recommendedName>
        <fullName evidence="5">Diguanylate cyclase</fullName>
    </recommendedName>
</protein>
<evidence type="ECO:0000313" key="3">
    <source>
        <dbReference type="EMBL" id="OKH45218.1"/>
    </source>
</evidence>
<reference evidence="3 4" key="1">
    <citation type="submission" date="2016-11" db="EMBL/GenBank/DDBJ databases">
        <title>Draft Genome Sequences of Nine Cyanobacterial Strains from Diverse Habitats.</title>
        <authorList>
            <person name="Zhu T."/>
            <person name="Hou S."/>
            <person name="Lu X."/>
            <person name="Hess W.R."/>
        </authorList>
    </citation>
    <scope>NUCLEOTIDE SEQUENCE [LARGE SCALE GENOMIC DNA]</scope>
    <source>
        <strain evidence="3 4">NIES-30</strain>
    </source>
</reference>
<dbReference type="SUPFAM" id="SSF141868">
    <property type="entry name" value="EAL domain-like"/>
    <property type="match status" value="1"/>
</dbReference>
<evidence type="ECO:0000313" key="4">
    <source>
        <dbReference type="Proteomes" id="UP000185557"/>
    </source>
</evidence>
<feature type="domain" description="EAL" evidence="1">
    <location>
        <begin position="553"/>
        <end position="808"/>
    </location>
</feature>
<dbReference type="CDD" id="cd01949">
    <property type="entry name" value="GGDEF"/>
    <property type="match status" value="1"/>
</dbReference>
<dbReference type="PROSITE" id="PS50883">
    <property type="entry name" value="EAL"/>
    <property type="match status" value="1"/>
</dbReference>
<accession>A0A1U7J0T2</accession>
<dbReference type="Proteomes" id="UP000185557">
    <property type="component" value="Unassembled WGS sequence"/>
</dbReference>
<dbReference type="SMART" id="SM00052">
    <property type="entry name" value="EAL"/>
    <property type="match status" value="1"/>
</dbReference>
<feature type="domain" description="GGDEF" evidence="2">
    <location>
        <begin position="411"/>
        <end position="544"/>
    </location>
</feature>
<dbReference type="InterPro" id="IPR035919">
    <property type="entry name" value="EAL_sf"/>
</dbReference>
<sequence length="822" mass="91605">MLVSGLLALTLVSAGKRLQLFESLETSSFDLLTRLLIQQAPDPRLLIVEVTEADLEAYGWPLSDQVVANIIAEVQRHEPAVIGLDLYRNTPQDVPGQAALAQAFTDSSNVIGIFNVGQQTNGVEVPAPATWPADQVGFNDFVIDPDGVLRRNLLYVAIPNNPAYSFPLRVVLAYHTDLAFQVDRDNDLLRVGEAEFPALLAKDGGYANIDDRGFQVLMKYRTPYEPAPTLTITQVLAGAVPPDWVRGKIVLIGSTASSLKDEFYTPFSHEHEAQFVMAGVEVHAQSISQLLDAIAGEPALYRFLPQWGEFVWLLGCTLAAGVMGWQVRRPPLLLLLSGGMVLTIRGLSGLALANLLWIPTVEPVAAFLLALGLVLTQKVLYRSSYDQLTLLPGRDMFVLQVQRALCQKPATAVTVVFLDIDRFKLINQSFGHIVGDRVLQTLAQRLQKFLPPSAQLSRVGGDEFAFLLPVHDQPTVDEWLNRLQTELSEPFSLTRRRLSVTSSMGVAMAHGEHPPSPQDLLRDAHTAMYRAKALNEYRYEVFASTMHEEAVRRLELESHLLSAFENNEFLLHYQPIVCLQSGRIAGFEALVRWYRPEEGFVSPGQFIQVTEETGLIVHLGQWIFRAACAQLKDWQQQFPDHPLTMSINLSRRQLHQVDLVDQFGGCLRELNLAGKQVQLEITESMIMRDVDGATELMHRLKQLGLKLAIDDFGTGYSSLSYLHRFPTDTLKIDQSFVGRMDQSGDDREIVQTIIALGQKLNMDLVAEGIETETQLNRLRAMGCRRGQGYLFSQPLGREAATALLTNPWPWLRASTPDEAQKA</sequence>
<dbReference type="SMART" id="SM00267">
    <property type="entry name" value="GGDEF"/>
    <property type="match status" value="1"/>
</dbReference>
<dbReference type="Gene3D" id="3.20.20.450">
    <property type="entry name" value="EAL domain"/>
    <property type="match status" value="1"/>
</dbReference>
<dbReference type="PANTHER" id="PTHR33121:SF70">
    <property type="entry name" value="SIGNALING PROTEIN YKOW"/>
    <property type="match status" value="1"/>
</dbReference>
<dbReference type="CDD" id="cd01948">
    <property type="entry name" value="EAL"/>
    <property type="match status" value="1"/>
</dbReference>
<dbReference type="GO" id="GO:0071111">
    <property type="term" value="F:cyclic-guanylate-specific phosphodiesterase activity"/>
    <property type="evidence" value="ECO:0007669"/>
    <property type="project" value="InterPro"/>
</dbReference>
<dbReference type="SMART" id="SM01080">
    <property type="entry name" value="CHASE2"/>
    <property type="match status" value="1"/>
</dbReference>
<organism evidence="3 4">
    <name type="scientific">Phormidium tenue NIES-30</name>
    <dbReference type="NCBI Taxonomy" id="549789"/>
    <lineage>
        <taxon>Bacteria</taxon>
        <taxon>Bacillati</taxon>
        <taxon>Cyanobacteriota</taxon>
        <taxon>Cyanophyceae</taxon>
        <taxon>Oscillatoriophycideae</taxon>
        <taxon>Oscillatoriales</taxon>
        <taxon>Oscillatoriaceae</taxon>
        <taxon>Phormidium</taxon>
    </lineage>
</organism>
<dbReference type="InterPro" id="IPR050706">
    <property type="entry name" value="Cyclic-di-GMP_PDE-like"/>
</dbReference>
<dbReference type="FunFam" id="3.20.20.450:FF:000001">
    <property type="entry name" value="Cyclic di-GMP phosphodiesterase yahA"/>
    <property type="match status" value="1"/>
</dbReference>
<dbReference type="InterPro" id="IPR007890">
    <property type="entry name" value="CHASE2"/>
</dbReference>
<dbReference type="SUPFAM" id="SSF55073">
    <property type="entry name" value="Nucleotide cyclase"/>
    <property type="match status" value="1"/>
</dbReference>
<name>A0A1U7J0T2_9CYAN</name>
<evidence type="ECO:0008006" key="5">
    <source>
        <dbReference type="Google" id="ProtNLM"/>
    </source>
</evidence>
<dbReference type="STRING" id="549789.NIES30_20695"/>
<dbReference type="InterPro" id="IPR029787">
    <property type="entry name" value="Nucleotide_cyclase"/>
</dbReference>
<comment type="caution">
    <text evidence="3">The sequence shown here is derived from an EMBL/GenBank/DDBJ whole genome shotgun (WGS) entry which is preliminary data.</text>
</comment>
<proteinExistence type="predicted"/>
<dbReference type="InterPro" id="IPR043128">
    <property type="entry name" value="Rev_trsase/Diguanyl_cyclase"/>
</dbReference>
<dbReference type="PANTHER" id="PTHR33121">
    <property type="entry name" value="CYCLIC DI-GMP PHOSPHODIESTERASE PDEF"/>
    <property type="match status" value="1"/>
</dbReference>
<dbReference type="InterPro" id="IPR000160">
    <property type="entry name" value="GGDEF_dom"/>
</dbReference>
<dbReference type="Pfam" id="PF05226">
    <property type="entry name" value="CHASE2"/>
    <property type="match status" value="1"/>
</dbReference>
<gene>
    <name evidence="3" type="ORF">NIES30_20695</name>
</gene>
<dbReference type="AlphaFoldDB" id="A0A1U7J0T2"/>
<dbReference type="Gene3D" id="3.30.70.270">
    <property type="match status" value="1"/>
</dbReference>
<dbReference type="EMBL" id="MRCG01000018">
    <property type="protein sequence ID" value="OKH45218.1"/>
    <property type="molecule type" value="Genomic_DNA"/>
</dbReference>
<dbReference type="NCBIfam" id="TIGR00254">
    <property type="entry name" value="GGDEF"/>
    <property type="match status" value="1"/>
</dbReference>
<dbReference type="InterPro" id="IPR001633">
    <property type="entry name" value="EAL_dom"/>
</dbReference>
<dbReference type="PROSITE" id="PS50887">
    <property type="entry name" value="GGDEF"/>
    <property type="match status" value="1"/>
</dbReference>
<evidence type="ECO:0000259" key="2">
    <source>
        <dbReference type="PROSITE" id="PS50887"/>
    </source>
</evidence>
<dbReference type="Pfam" id="PF00990">
    <property type="entry name" value="GGDEF"/>
    <property type="match status" value="1"/>
</dbReference>
<keyword evidence="4" id="KW-1185">Reference proteome</keyword>
<dbReference type="Pfam" id="PF00563">
    <property type="entry name" value="EAL"/>
    <property type="match status" value="1"/>
</dbReference>